<reference evidence="5 6" key="1">
    <citation type="submission" date="2019-03" db="EMBL/GenBank/DDBJ databases">
        <title>Genomic Encyclopedia of Type Strains, Phase IV (KMG-IV): sequencing the most valuable type-strain genomes for metagenomic binning, comparative biology and taxonomic classification.</title>
        <authorList>
            <person name="Goeker M."/>
        </authorList>
    </citation>
    <scope>NUCLEOTIDE SEQUENCE [LARGE SCALE GENOMIC DNA]</scope>
    <source>
        <strain evidence="5 6">DSM 102940</strain>
    </source>
</reference>
<evidence type="ECO:0000256" key="2">
    <source>
        <dbReference type="ARBA" id="ARBA00022679"/>
    </source>
</evidence>
<organism evidence="5 6">
    <name type="scientific">Marinisporobacter balticus</name>
    <dbReference type="NCBI Taxonomy" id="2018667"/>
    <lineage>
        <taxon>Bacteria</taxon>
        <taxon>Bacillati</taxon>
        <taxon>Bacillota</taxon>
        <taxon>Clostridia</taxon>
        <taxon>Peptostreptococcales</taxon>
        <taxon>Thermotaleaceae</taxon>
        <taxon>Marinisporobacter</taxon>
    </lineage>
</organism>
<name>A0A4R2L998_9FIRM</name>
<dbReference type="NCBIfam" id="TIGR03124">
    <property type="entry name" value="citrate_citX"/>
    <property type="match status" value="1"/>
</dbReference>
<dbReference type="InterPro" id="IPR005551">
    <property type="entry name" value="CitX"/>
</dbReference>
<sequence>MNENKNIEEILKARERRFYYQKKLIKKYEKTLVALKLNIPGSEKDGKLYRKIFNNGLNVLKAFLDQQKIKIIFEEICNKSTGSEAFIIVDTEAVKMKEICIEIEETDVLGRIYDFDVIDSLGNAVSREKIGKDQRKCFLCNEYVWVCSRTRAHSVDEMLTFIEKIAKTYFIKKKKEEIKWQ</sequence>
<evidence type="ECO:0000256" key="1">
    <source>
        <dbReference type="ARBA" id="ARBA00012524"/>
    </source>
</evidence>
<dbReference type="AlphaFoldDB" id="A0A4R2L998"/>
<evidence type="ECO:0000313" key="5">
    <source>
        <dbReference type="EMBL" id="TCO79328.1"/>
    </source>
</evidence>
<comment type="caution">
    <text evidence="5">The sequence shown here is derived from an EMBL/GenBank/DDBJ whole genome shotgun (WGS) entry which is preliminary data.</text>
</comment>
<evidence type="ECO:0000313" key="6">
    <source>
        <dbReference type="Proteomes" id="UP000294919"/>
    </source>
</evidence>
<evidence type="ECO:0000256" key="4">
    <source>
        <dbReference type="ARBA" id="ARBA00048574"/>
    </source>
</evidence>
<keyword evidence="6" id="KW-1185">Reference proteome</keyword>
<protein>
    <recommendedName>
        <fullName evidence="1">citrate lyase holo-[acyl-carrier protein] synthase</fullName>
        <ecNumber evidence="1">2.7.7.61</ecNumber>
    </recommendedName>
</protein>
<dbReference type="OrthoDB" id="3196716at2"/>
<accession>A0A4R2L998</accession>
<proteinExistence type="predicted"/>
<dbReference type="GO" id="GO:0051191">
    <property type="term" value="P:prosthetic group biosynthetic process"/>
    <property type="evidence" value="ECO:0007669"/>
    <property type="project" value="InterPro"/>
</dbReference>
<dbReference type="Proteomes" id="UP000294919">
    <property type="component" value="Unassembled WGS sequence"/>
</dbReference>
<comment type="catalytic activity">
    <reaction evidence="4">
        <text>apo-[citrate lyase ACP] + 2'-(5''-triphospho-alpha-D-ribosyl)-3'-dephospho-CoA = holo-[citrate lyase ACP] + diphosphate</text>
        <dbReference type="Rhea" id="RHEA:16333"/>
        <dbReference type="Rhea" id="RHEA-COMP:10157"/>
        <dbReference type="Rhea" id="RHEA-COMP:10158"/>
        <dbReference type="ChEBI" id="CHEBI:29999"/>
        <dbReference type="ChEBI" id="CHEBI:33019"/>
        <dbReference type="ChEBI" id="CHEBI:61378"/>
        <dbReference type="ChEBI" id="CHEBI:82683"/>
        <dbReference type="EC" id="2.7.7.61"/>
    </reaction>
</comment>
<gene>
    <name evidence="5" type="ORF">EV214_10246</name>
</gene>
<dbReference type="Pfam" id="PF03802">
    <property type="entry name" value="CitX"/>
    <property type="match status" value="1"/>
</dbReference>
<dbReference type="EC" id="2.7.7.61" evidence="1"/>
<evidence type="ECO:0000256" key="3">
    <source>
        <dbReference type="ARBA" id="ARBA00022695"/>
    </source>
</evidence>
<dbReference type="RefSeq" id="WP_132242128.1">
    <property type="nucleotide sequence ID" value="NZ_SLWV01000002.1"/>
</dbReference>
<dbReference type="GO" id="GO:0050519">
    <property type="term" value="F:holo-citrate lyase synthase activity"/>
    <property type="evidence" value="ECO:0007669"/>
    <property type="project" value="UniProtKB-EC"/>
</dbReference>
<keyword evidence="3" id="KW-0548">Nucleotidyltransferase</keyword>
<keyword evidence="2" id="KW-0808">Transferase</keyword>
<dbReference type="EMBL" id="SLWV01000002">
    <property type="protein sequence ID" value="TCO79328.1"/>
    <property type="molecule type" value="Genomic_DNA"/>
</dbReference>